<dbReference type="FunFam" id="3.90.226.10:FF:000058">
    <property type="entry name" value="Enoyl-CoA hydratase/isomerase family protein"/>
    <property type="match status" value="1"/>
</dbReference>
<reference evidence="6 7" key="1">
    <citation type="submission" date="2019-06" db="EMBL/GenBank/DDBJ databases">
        <title>Wine fermentation using esterase from Monascus purpureus.</title>
        <authorList>
            <person name="Geng C."/>
            <person name="Zhang Y."/>
        </authorList>
    </citation>
    <scope>NUCLEOTIDE SEQUENCE [LARGE SCALE GENOMIC DNA]</scope>
    <source>
        <strain evidence="6">HQ1</strain>
    </source>
</reference>
<dbReference type="GO" id="GO:0006635">
    <property type="term" value="P:fatty acid beta-oxidation"/>
    <property type="evidence" value="ECO:0007669"/>
    <property type="project" value="TreeGrafter"/>
</dbReference>
<dbReference type="STRING" id="5098.A0A507QTS2"/>
<feature type="transmembrane region" description="Helical" evidence="5">
    <location>
        <begin position="479"/>
        <end position="500"/>
    </location>
</feature>
<dbReference type="PANTHER" id="PTHR11941">
    <property type="entry name" value="ENOYL-COA HYDRATASE-RELATED"/>
    <property type="match status" value="1"/>
</dbReference>
<dbReference type="AlphaFoldDB" id="A0A507QTS2"/>
<dbReference type="InterPro" id="IPR029045">
    <property type="entry name" value="ClpP/crotonase-like_dom_sf"/>
</dbReference>
<gene>
    <name evidence="6" type="ORF">MPDQ_000465</name>
</gene>
<name>A0A507QTS2_MONPU</name>
<dbReference type="PANTHER" id="PTHR11941:SF171">
    <property type="entry name" value="SD19268P"/>
    <property type="match status" value="1"/>
</dbReference>
<comment type="similarity">
    <text evidence="1">Belongs to the enoyl-CoA hydratase/isomerase family.</text>
</comment>
<organism evidence="6 7">
    <name type="scientific">Monascus purpureus</name>
    <name type="common">Red mold</name>
    <name type="synonym">Monascus anka</name>
    <dbReference type="NCBI Taxonomy" id="5098"/>
    <lineage>
        <taxon>Eukaryota</taxon>
        <taxon>Fungi</taxon>
        <taxon>Dikarya</taxon>
        <taxon>Ascomycota</taxon>
        <taxon>Pezizomycotina</taxon>
        <taxon>Eurotiomycetes</taxon>
        <taxon>Eurotiomycetidae</taxon>
        <taxon>Eurotiales</taxon>
        <taxon>Aspergillaceae</taxon>
        <taxon>Monascus</taxon>
    </lineage>
</organism>
<feature type="region of interest" description="Disordered" evidence="4">
    <location>
        <begin position="506"/>
        <end position="542"/>
    </location>
</feature>
<keyword evidence="7" id="KW-1185">Reference proteome</keyword>
<evidence type="ECO:0000256" key="2">
    <source>
        <dbReference type="ARBA" id="ARBA00023026"/>
    </source>
</evidence>
<dbReference type="GO" id="GO:0016829">
    <property type="term" value="F:lyase activity"/>
    <property type="evidence" value="ECO:0007669"/>
    <property type="project" value="UniProtKB-KW"/>
</dbReference>
<evidence type="ECO:0000313" key="7">
    <source>
        <dbReference type="Proteomes" id="UP000319663"/>
    </source>
</evidence>
<feature type="compositionally biased region" description="Polar residues" evidence="4">
    <location>
        <begin position="506"/>
        <end position="530"/>
    </location>
</feature>
<evidence type="ECO:0000256" key="3">
    <source>
        <dbReference type="ARBA" id="ARBA00023239"/>
    </source>
</evidence>
<comment type="caution">
    <text evidence="6">The sequence shown here is derived from an EMBL/GenBank/DDBJ whole genome shotgun (WGS) entry which is preliminary data.</text>
</comment>
<keyword evidence="3" id="KW-0456">Lyase</keyword>
<evidence type="ECO:0000256" key="4">
    <source>
        <dbReference type="SAM" id="MobiDB-lite"/>
    </source>
</evidence>
<dbReference type="Proteomes" id="UP000319663">
    <property type="component" value="Unassembled WGS sequence"/>
</dbReference>
<dbReference type="SUPFAM" id="SSF52096">
    <property type="entry name" value="ClpP/crotonase"/>
    <property type="match status" value="1"/>
</dbReference>
<dbReference type="InterPro" id="IPR014748">
    <property type="entry name" value="Enoyl-CoA_hydra_C"/>
</dbReference>
<dbReference type="CDD" id="cd06558">
    <property type="entry name" value="crotonase-like"/>
    <property type="match status" value="1"/>
</dbReference>
<feature type="compositionally biased region" description="Basic and acidic residues" evidence="4">
    <location>
        <begin position="531"/>
        <end position="542"/>
    </location>
</feature>
<dbReference type="Gene3D" id="3.90.226.10">
    <property type="entry name" value="2-enoyl-CoA Hydratase, Chain A, domain 1"/>
    <property type="match status" value="1"/>
</dbReference>
<accession>A0A507QTS2</accession>
<dbReference type="InterPro" id="IPR001753">
    <property type="entry name" value="Enoyl-CoA_hydra/iso"/>
</dbReference>
<keyword evidence="5" id="KW-0472">Membrane</keyword>
<dbReference type="EMBL" id="VIFY01000108">
    <property type="protein sequence ID" value="TQB70437.1"/>
    <property type="molecule type" value="Genomic_DNA"/>
</dbReference>
<dbReference type="GO" id="GO:0005739">
    <property type="term" value="C:mitochondrion"/>
    <property type="evidence" value="ECO:0007669"/>
    <property type="project" value="TreeGrafter"/>
</dbReference>
<keyword evidence="2" id="KW-0843">Virulence</keyword>
<protein>
    <submittedName>
        <fullName evidence="6">Uncharacterized protein</fullName>
    </submittedName>
</protein>
<proteinExistence type="inferred from homology"/>
<evidence type="ECO:0000256" key="1">
    <source>
        <dbReference type="ARBA" id="ARBA00005254"/>
    </source>
</evidence>
<keyword evidence="5" id="KW-0812">Transmembrane</keyword>
<evidence type="ECO:0000313" key="6">
    <source>
        <dbReference type="EMBL" id="TQB70437.1"/>
    </source>
</evidence>
<dbReference type="Gene3D" id="1.10.12.10">
    <property type="entry name" value="Lyase 2-enoyl-coa Hydratase, Chain A, domain 2"/>
    <property type="match status" value="1"/>
</dbReference>
<keyword evidence="5" id="KW-1133">Transmembrane helix</keyword>
<dbReference type="Pfam" id="PF00378">
    <property type="entry name" value="ECH_1"/>
    <property type="match status" value="1"/>
</dbReference>
<sequence length="542" mass="58963">MTPRLACYSSLPFGWRSALQIRVTVSRFSTASEDAVIKPQQIPAPGSGHIRVLQLNRPKARNALSRQLVDSLSEHIRSISSEQGNGPTRALVLASNVDSAFCAGADLKERANMTSQETQEFLSKLRATFRDLSALQIPTISAIDSTALGGGLELALCTHLRVFGSSSIVGLPETRLAIIPGAGGTYRLPRLIGVNRARDMILTGRRVSGPEAYFIGLCDRLVEVLPEELEKEGVARAKVLKEAINLALEISEGGPIAIKQALKAVEGFERGEEAENEAYEGVLGTDDRVEALRAFIERRKPAFRGKFESFGLAEDYDGFALDYQLNLEDSRLSISGAEPLPVRQPFADVHGNEDKTQIVNVTARRGFADGANLPWFPFADAILLSSIIERNPIELPVKIQWTATESEQTMEVRTLRSSSLLQIQTSSDDLSTLAATVPESSESMSPSYTYPIRVAIISVLAPTSIFLNDLFGDKLVDIVMGLMPVLFIGSIVLLVFMLGASKRRTLPSSDSSDAFQGSVAVGQQESSDLSMTKETEFDIEKN</sequence>
<evidence type="ECO:0000256" key="5">
    <source>
        <dbReference type="SAM" id="Phobius"/>
    </source>
</evidence>